<feature type="compositionally biased region" description="Low complexity" evidence="1">
    <location>
        <begin position="246"/>
        <end position="264"/>
    </location>
</feature>
<keyword evidence="2" id="KW-1133">Transmembrane helix</keyword>
<evidence type="ECO:0000313" key="5">
    <source>
        <dbReference type="Proteomes" id="UP001161247"/>
    </source>
</evidence>
<gene>
    <name evidence="4" type="ORF">OLC1_LOCUS16372</name>
</gene>
<feature type="region of interest" description="Disordered" evidence="1">
    <location>
        <begin position="238"/>
        <end position="284"/>
    </location>
</feature>
<evidence type="ECO:0000313" key="4">
    <source>
        <dbReference type="EMBL" id="CAI9108262.1"/>
    </source>
</evidence>
<organism evidence="4 5">
    <name type="scientific">Oldenlandia corymbosa var. corymbosa</name>
    <dbReference type="NCBI Taxonomy" id="529605"/>
    <lineage>
        <taxon>Eukaryota</taxon>
        <taxon>Viridiplantae</taxon>
        <taxon>Streptophyta</taxon>
        <taxon>Embryophyta</taxon>
        <taxon>Tracheophyta</taxon>
        <taxon>Spermatophyta</taxon>
        <taxon>Magnoliopsida</taxon>
        <taxon>eudicotyledons</taxon>
        <taxon>Gunneridae</taxon>
        <taxon>Pentapetalae</taxon>
        <taxon>asterids</taxon>
        <taxon>lamiids</taxon>
        <taxon>Gentianales</taxon>
        <taxon>Rubiaceae</taxon>
        <taxon>Rubioideae</taxon>
        <taxon>Spermacoceae</taxon>
        <taxon>Hedyotis-Oldenlandia complex</taxon>
        <taxon>Oldenlandia</taxon>
    </lineage>
</organism>
<protein>
    <submittedName>
        <fullName evidence="4">OLC1v1007825C1</fullName>
    </submittedName>
</protein>
<dbReference type="Proteomes" id="UP001161247">
    <property type="component" value="Chromosome 6"/>
</dbReference>
<keyword evidence="2" id="KW-0812">Transmembrane</keyword>
<dbReference type="EMBL" id="OX459123">
    <property type="protein sequence ID" value="CAI9108262.1"/>
    <property type="molecule type" value="Genomic_DNA"/>
</dbReference>
<feature type="transmembrane region" description="Helical" evidence="2">
    <location>
        <begin position="55"/>
        <end position="81"/>
    </location>
</feature>
<evidence type="ECO:0000256" key="2">
    <source>
        <dbReference type="SAM" id="Phobius"/>
    </source>
</evidence>
<reference evidence="4" key="1">
    <citation type="submission" date="2023-03" db="EMBL/GenBank/DDBJ databases">
        <authorList>
            <person name="Julca I."/>
        </authorList>
    </citation>
    <scope>NUCLEOTIDE SEQUENCE</scope>
</reference>
<dbReference type="Pfam" id="PF04195">
    <property type="entry name" value="Transposase_28"/>
    <property type="match status" value="1"/>
</dbReference>
<dbReference type="AlphaFoldDB" id="A0AAV1DK30"/>
<name>A0AAV1DK30_OLDCO</name>
<dbReference type="InterPro" id="IPR007321">
    <property type="entry name" value="Transposase_28"/>
</dbReference>
<keyword evidence="2" id="KW-0472">Membrane</keyword>
<feature type="compositionally biased region" description="Basic and acidic residues" evidence="1">
    <location>
        <begin position="266"/>
        <end position="283"/>
    </location>
</feature>
<feature type="domain" description="Transposase (putative) gypsy type" evidence="3">
    <location>
        <begin position="20"/>
        <end position="83"/>
    </location>
</feature>
<proteinExistence type="predicted"/>
<evidence type="ECO:0000259" key="3">
    <source>
        <dbReference type="Pfam" id="PF04195"/>
    </source>
</evidence>
<sequence>MVPGRRDRAHRPPERKMTIYHRHLELGLDLPILPFVVALMKAYEMPLSWWAPNSIPFIMGFLYVCQLVGVKADVFLFCCFFKLIKSERNYTGWFSFQHNPLTGSHTLVLVEKRGEPWRESFFYVNTGGIEVPPWYVDSDPKVTLDPWSDADRINFDSRKEEIDKLRAYDVCCPIPMFNCTAKLSMRMPQGRPAFIRDVDVDGLPMMKVIQDICAYLESAQNIRDLECGPMIAFDMPDGVATPPLSPSSSSGHSGSGSSSSPGSGKDFQDKISDIPEPPEKTEDVDIENATRIELAMHLGGDHPPSPDVVLTSLPTLGGRYSTAALHVVGEGTSADSGVANATGDDMITVSILDPMVDSENSVYYHRIMSGILNPACHGNQDREAKEQQLREIVRAIHTVEFQALRLVLKRC</sequence>
<accession>A0AAV1DK30</accession>
<keyword evidence="5" id="KW-1185">Reference proteome</keyword>
<evidence type="ECO:0000256" key="1">
    <source>
        <dbReference type="SAM" id="MobiDB-lite"/>
    </source>
</evidence>